<evidence type="ECO:0000313" key="4">
    <source>
        <dbReference type="Proteomes" id="UP001615550"/>
    </source>
</evidence>
<keyword evidence="1" id="KW-0143">Chaperone</keyword>
<dbReference type="PROSITE" id="PS50076">
    <property type="entry name" value="DNAJ_2"/>
    <property type="match status" value="1"/>
</dbReference>
<keyword evidence="4" id="KW-1185">Reference proteome</keyword>
<dbReference type="PANTHER" id="PTHR43096">
    <property type="entry name" value="DNAJ HOMOLOG 1, MITOCHONDRIAL-RELATED"/>
    <property type="match status" value="1"/>
</dbReference>
<evidence type="ECO:0000259" key="2">
    <source>
        <dbReference type="PROSITE" id="PS50076"/>
    </source>
</evidence>
<comment type="caution">
    <text evidence="3">The sequence shown here is derived from an EMBL/GenBank/DDBJ whole genome shotgun (WGS) entry which is preliminary data.</text>
</comment>
<dbReference type="InterPro" id="IPR001623">
    <property type="entry name" value="DnaJ_domain"/>
</dbReference>
<gene>
    <name evidence="3" type="ORF">ACD661_00855</name>
</gene>
<proteinExistence type="predicted"/>
<sequence>MRTKTKIRIDYYQVLGVSRNATTSEITQKYYELARSKHPDRNPHRVKEAEEEMKIITEAFHVLRDSERRAAYEHVYEGAISGNLTTAGTAFGQKFRNQHAQLEAKYQRLPLKEVCGESYLNQFVPILYPNQQTLFSSLHSILHNNLLVEIQDHALTPQFVIDTFHKFLQMHYRRSAVDGFLAKLNAQIQRLKVDNPNSRDCLLYESIHGIITEALYHSGPQVSNNKLIGAFIKITDYAALTDEDELLWLTPLFRSVYFRDLYKYALHCYWHAKDELFSSQDLAVFDGTKQTEELLKTFTERVSDNPRIEEEWRYVKLLDSFEHYPEKSNENYREVAYLILDWLPIIIENYSYGVIANTMLQAAVYFQKSALDTNHPGAARMADEQISLELYQQAIALSDRAAPDTEFYIQTHSLKFIAHFHWQHPIVKDFIPALQKNCLKIAGIFPFFAALQSNISRELKGAKTVVLLRRYLNQLIALGEEEKSQGIQSPLPLVEPLYYAFEGCLRHWYSSPYSSKEESEVRYKLMKELLAINKWTFQQLEYSIKGPWLTVPRDEQGWLKPIPEVAFPKGAPPVYFKSVHGLSINLTTGETDFHVVPWQKGDPSYEKKLAPYDLGELIATKASHSFFSLEPGDREKPYTPVNKIVFGPKEIYDSQLYHCMFLADYLLKFFTVGCEVQAQEPYDTRSIESLIKKLPRYLRKIITDYQEATPTGGVHRFWIENQRVECAINDEALKTSNKLFIALGELKMVVKKHLMKYDMEGNLIDDPDEAGEGWPIYVLTIQEKNELNINTFNKPALIFLKNAQHMYFVNEDGSEDLLIIKHDNKYLKHLFKLPLPADGKITLNSNNNRLLYHLAKEVCKQANKPHKFSPEYVFAQEFTIHYDEFAQYFPIFGRLKELCKATSLVRQLENQSEANNQRLKRCEDTLKDWFFWSRLEKKILQELEGSVAEMVKGWQMAVAKCKSSKKFGLRLIYQEVNSSTATFNERLMALDKAFPNARRTSLGNFLNNDFDDLVEDITRAEIGSFPYQVAAANKEQGFTAAAVRQAMEGNSSALMSILLNWRIDHQKEALKQEINKCVVLKKAFDAMGIGIISVSSKLDTQCLWVPAAINHQVNNKTTRMVYGGVLNQPIYDILRADSPYRGQLLAYGGFQVYRVWGGEAHADGASWSLVNPNNVANYRDYAGLPHANTGQFVTTGYVSAHDIYSMRAAYSIYPGQTAKGNEVIILNRSKVQVTSVSGVNPQF</sequence>
<dbReference type="Gene3D" id="1.10.287.110">
    <property type="entry name" value="DnaJ domain"/>
    <property type="match status" value="1"/>
</dbReference>
<name>A0ABW8D6G3_9GAMM</name>
<dbReference type="PANTHER" id="PTHR43096:SF52">
    <property type="entry name" value="DNAJ HOMOLOG 1, MITOCHONDRIAL-RELATED"/>
    <property type="match status" value="1"/>
</dbReference>
<dbReference type="SMART" id="SM00271">
    <property type="entry name" value="DnaJ"/>
    <property type="match status" value="1"/>
</dbReference>
<reference evidence="3 4" key="1">
    <citation type="submission" date="2024-08" db="EMBL/GenBank/DDBJ databases">
        <title>Draft Genome Sequence of Legionella lytica strain DSB2004, Isolated From a Fire Sprinkler System.</title>
        <authorList>
            <person name="Everhart A.D."/>
            <person name="Kidane D.T."/>
            <person name="Farone A.L."/>
            <person name="Farone M.B."/>
        </authorList>
    </citation>
    <scope>NUCLEOTIDE SEQUENCE [LARGE SCALE GENOMIC DNA]</scope>
    <source>
        <strain evidence="3 4">DSB2004</strain>
    </source>
</reference>
<protein>
    <submittedName>
        <fullName evidence="3">J domain-containing protein</fullName>
    </submittedName>
</protein>
<accession>A0ABW8D6G3</accession>
<dbReference type="Proteomes" id="UP001615550">
    <property type="component" value="Unassembled WGS sequence"/>
</dbReference>
<organism evidence="3 4">
    <name type="scientific">Legionella lytica</name>
    <dbReference type="NCBI Taxonomy" id="96232"/>
    <lineage>
        <taxon>Bacteria</taxon>
        <taxon>Pseudomonadati</taxon>
        <taxon>Pseudomonadota</taxon>
        <taxon>Gammaproteobacteria</taxon>
        <taxon>Legionellales</taxon>
        <taxon>Legionellaceae</taxon>
        <taxon>Legionella</taxon>
    </lineage>
</organism>
<dbReference type="RefSeq" id="WP_400185620.1">
    <property type="nucleotide sequence ID" value="NZ_JBGORX010000001.1"/>
</dbReference>
<dbReference type="InterPro" id="IPR036869">
    <property type="entry name" value="J_dom_sf"/>
</dbReference>
<feature type="domain" description="J" evidence="2">
    <location>
        <begin position="10"/>
        <end position="76"/>
    </location>
</feature>
<evidence type="ECO:0000256" key="1">
    <source>
        <dbReference type="ARBA" id="ARBA00023186"/>
    </source>
</evidence>
<dbReference type="CDD" id="cd06257">
    <property type="entry name" value="DnaJ"/>
    <property type="match status" value="1"/>
</dbReference>
<evidence type="ECO:0000313" key="3">
    <source>
        <dbReference type="EMBL" id="MFJ1267100.1"/>
    </source>
</evidence>
<dbReference type="PRINTS" id="PR00625">
    <property type="entry name" value="JDOMAIN"/>
</dbReference>
<dbReference type="EMBL" id="JBGORX010000001">
    <property type="protein sequence ID" value="MFJ1267100.1"/>
    <property type="molecule type" value="Genomic_DNA"/>
</dbReference>
<dbReference type="Pfam" id="PF00226">
    <property type="entry name" value="DnaJ"/>
    <property type="match status" value="1"/>
</dbReference>
<dbReference type="SUPFAM" id="SSF46565">
    <property type="entry name" value="Chaperone J-domain"/>
    <property type="match status" value="1"/>
</dbReference>